<accession>A0A543HZW3</accession>
<dbReference type="OrthoDB" id="4167052at2"/>
<sequence>MPATKIQDETEVRRWFDEGRTYQWMADEYLRKYRLEMSQSAFSNLRRRRGWERRIARNDDLIPWEVNIEHRWAFVIRMLRFEGRVRSGKEVSREDQHVLTIWKSNLRARGEVVHYDPNTAKGFQYVKRGPDDGDLIREPSRKTTKRRSADR</sequence>
<proteinExistence type="predicted"/>
<evidence type="ECO:0000256" key="1">
    <source>
        <dbReference type="SAM" id="MobiDB-lite"/>
    </source>
</evidence>
<dbReference type="AlphaFoldDB" id="A0A543HZW3"/>
<organism evidence="2 3">
    <name type="scientific">Humibacillus xanthopallidus</name>
    <dbReference type="NCBI Taxonomy" id="412689"/>
    <lineage>
        <taxon>Bacteria</taxon>
        <taxon>Bacillati</taxon>
        <taxon>Actinomycetota</taxon>
        <taxon>Actinomycetes</taxon>
        <taxon>Micrococcales</taxon>
        <taxon>Intrasporangiaceae</taxon>
        <taxon>Humibacillus</taxon>
    </lineage>
</organism>
<evidence type="ECO:0008006" key="4">
    <source>
        <dbReference type="Google" id="ProtNLM"/>
    </source>
</evidence>
<dbReference type="RefSeq" id="WP_141841546.1">
    <property type="nucleotide sequence ID" value="NZ_VFPM01000001.1"/>
</dbReference>
<gene>
    <name evidence="2" type="ORF">FBY41_0173</name>
</gene>
<dbReference type="Proteomes" id="UP000316747">
    <property type="component" value="Unassembled WGS sequence"/>
</dbReference>
<comment type="caution">
    <text evidence="2">The sequence shown here is derived from an EMBL/GenBank/DDBJ whole genome shotgun (WGS) entry which is preliminary data.</text>
</comment>
<dbReference type="EMBL" id="VFPM01000001">
    <property type="protein sequence ID" value="TQM63820.1"/>
    <property type="molecule type" value="Genomic_DNA"/>
</dbReference>
<protein>
    <recommendedName>
        <fullName evidence="4">Immunity repressor</fullName>
    </recommendedName>
</protein>
<feature type="region of interest" description="Disordered" evidence="1">
    <location>
        <begin position="126"/>
        <end position="151"/>
    </location>
</feature>
<feature type="compositionally biased region" description="Basic and acidic residues" evidence="1">
    <location>
        <begin position="128"/>
        <end position="151"/>
    </location>
</feature>
<evidence type="ECO:0000313" key="3">
    <source>
        <dbReference type="Proteomes" id="UP000316747"/>
    </source>
</evidence>
<keyword evidence="3" id="KW-1185">Reference proteome</keyword>
<reference evidence="2 3" key="1">
    <citation type="submission" date="2019-06" db="EMBL/GenBank/DDBJ databases">
        <title>Genome sequencing of plant associated microbes to promote plant fitness in Sorghum bicolor and Oryza sativa.</title>
        <authorList>
            <person name="Coleman-Derr D."/>
        </authorList>
    </citation>
    <scope>NUCLEOTIDE SEQUENCE [LARGE SCALE GENOMIC DNA]</scope>
    <source>
        <strain evidence="2 3">KV-663</strain>
    </source>
</reference>
<name>A0A543HZW3_9MICO</name>
<evidence type="ECO:0000313" key="2">
    <source>
        <dbReference type="EMBL" id="TQM63820.1"/>
    </source>
</evidence>